<evidence type="ECO:0000256" key="1">
    <source>
        <dbReference type="ARBA" id="ARBA00007074"/>
    </source>
</evidence>
<keyword evidence="2" id="KW-0645">Protease</keyword>
<dbReference type="Proteomes" id="UP001500200">
    <property type="component" value="Unassembled WGS sequence"/>
</dbReference>
<dbReference type="InterPro" id="IPR000064">
    <property type="entry name" value="NLP_P60_dom"/>
</dbReference>
<evidence type="ECO:0000256" key="5">
    <source>
        <dbReference type="SAM" id="MobiDB-lite"/>
    </source>
</evidence>
<evidence type="ECO:0000256" key="3">
    <source>
        <dbReference type="ARBA" id="ARBA00022801"/>
    </source>
</evidence>
<gene>
    <name evidence="7" type="ORF">GCM10023346_42930</name>
</gene>
<dbReference type="InterPro" id="IPR051794">
    <property type="entry name" value="PG_Endopeptidase_C40"/>
</dbReference>
<organism evidence="7 8">
    <name type="scientific">Arthrobacter gyeryongensis</name>
    <dbReference type="NCBI Taxonomy" id="1650592"/>
    <lineage>
        <taxon>Bacteria</taxon>
        <taxon>Bacillati</taxon>
        <taxon>Actinomycetota</taxon>
        <taxon>Actinomycetes</taxon>
        <taxon>Micrococcales</taxon>
        <taxon>Micrococcaceae</taxon>
        <taxon>Arthrobacter</taxon>
    </lineage>
</organism>
<feature type="compositionally biased region" description="Low complexity" evidence="5">
    <location>
        <begin position="35"/>
        <end position="53"/>
    </location>
</feature>
<dbReference type="PROSITE" id="PS51935">
    <property type="entry name" value="NLPC_P60"/>
    <property type="match status" value="1"/>
</dbReference>
<evidence type="ECO:0000256" key="4">
    <source>
        <dbReference type="ARBA" id="ARBA00022807"/>
    </source>
</evidence>
<comment type="similarity">
    <text evidence="1">Belongs to the peptidase C40 family.</text>
</comment>
<keyword evidence="4" id="KW-0788">Thiol protease</keyword>
<sequence>MAPEGNLMSMTEAIGRIQSIESMLQQLSQGVRPQASSASTTASPDTGAATSTDSASFAQALSSAVGGSTTPDVSQLTSSLGLGGTAALSGPTGTAGAFSGAGTGTATGAVTGDAVVADAKKYVGVPYVWGGTNPAVGMDCSGFVQRVFKDLGVALPRVVSDQMRQGTPVATLAQAKPGDLLVSFGGEHISIYLGNGKAIDAPVPGQTIQIRDAWEQQSNLTAIRRIVPAGGS</sequence>
<feature type="domain" description="NlpC/P60" evidence="6">
    <location>
        <begin position="109"/>
        <end position="227"/>
    </location>
</feature>
<dbReference type="Gene3D" id="3.90.1720.10">
    <property type="entry name" value="endopeptidase domain like (from Nostoc punctiforme)"/>
    <property type="match status" value="1"/>
</dbReference>
<evidence type="ECO:0000259" key="6">
    <source>
        <dbReference type="PROSITE" id="PS51935"/>
    </source>
</evidence>
<dbReference type="PANTHER" id="PTHR47359">
    <property type="entry name" value="PEPTIDOGLYCAN DL-ENDOPEPTIDASE CWLO"/>
    <property type="match status" value="1"/>
</dbReference>
<feature type="region of interest" description="Disordered" evidence="5">
    <location>
        <begin position="25"/>
        <end position="53"/>
    </location>
</feature>
<reference evidence="8" key="1">
    <citation type="journal article" date="2019" name="Int. J. Syst. Evol. Microbiol.">
        <title>The Global Catalogue of Microorganisms (GCM) 10K type strain sequencing project: providing services to taxonomists for standard genome sequencing and annotation.</title>
        <authorList>
            <consortium name="The Broad Institute Genomics Platform"/>
            <consortium name="The Broad Institute Genome Sequencing Center for Infectious Disease"/>
            <person name="Wu L."/>
            <person name="Ma J."/>
        </authorList>
    </citation>
    <scope>NUCLEOTIDE SEQUENCE [LARGE SCALE GENOMIC DNA]</scope>
    <source>
        <strain evidence="8">JCM 18514</strain>
    </source>
</reference>
<comment type="caution">
    <text evidence="7">The sequence shown here is derived from an EMBL/GenBank/DDBJ whole genome shotgun (WGS) entry which is preliminary data.</text>
</comment>
<keyword evidence="3" id="KW-0378">Hydrolase</keyword>
<dbReference type="SUPFAM" id="SSF54001">
    <property type="entry name" value="Cysteine proteinases"/>
    <property type="match status" value="1"/>
</dbReference>
<dbReference type="InterPro" id="IPR038765">
    <property type="entry name" value="Papain-like_cys_pep_sf"/>
</dbReference>
<name>A0ABP9SSZ6_9MICC</name>
<evidence type="ECO:0000256" key="2">
    <source>
        <dbReference type="ARBA" id="ARBA00022670"/>
    </source>
</evidence>
<evidence type="ECO:0000313" key="8">
    <source>
        <dbReference type="Proteomes" id="UP001500200"/>
    </source>
</evidence>
<evidence type="ECO:0000313" key="7">
    <source>
        <dbReference type="EMBL" id="GAA5200569.1"/>
    </source>
</evidence>
<accession>A0ABP9SSZ6</accession>
<protein>
    <recommendedName>
        <fullName evidence="6">NlpC/P60 domain-containing protein</fullName>
    </recommendedName>
</protein>
<dbReference type="EMBL" id="BAABKK010000032">
    <property type="protein sequence ID" value="GAA5200569.1"/>
    <property type="molecule type" value="Genomic_DNA"/>
</dbReference>
<dbReference type="Pfam" id="PF00877">
    <property type="entry name" value="NLPC_P60"/>
    <property type="match status" value="1"/>
</dbReference>
<keyword evidence="8" id="KW-1185">Reference proteome</keyword>
<dbReference type="PANTHER" id="PTHR47359:SF3">
    <property type="entry name" value="NLP_P60 DOMAIN-CONTAINING PROTEIN-RELATED"/>
    <property type="match status" value="1"/>
</dbReference>
<proteinExistence type="inferred from homology"/>